<name>A0ABU1TKU1_9FLAO</name>
<organism evidence="3 4">
    <name type="scientific">Flavobacterium arsenatis</name>
    <dbReference type="NCBI Taxonomy" id="1484332"/>
    <lineage>
        <taxon>Bacteria</taxon>
        <taxon>Pseudomonadati</taxon>
        <taxon>Bacteroidota</taxon>
        <taxon>Flavobacteriia</taxon>
        <taxon>Flavobacteriales</taxon>
        <taxon>Flavobacteriaceae</taxon>
        <taxon>Flavobacterium</taxon>
    </lineage>
</organism>
<feature type="coiled-coil region" evidence="1">
    <location>
        <begin position="43"/>
        <end position="77"/>
    </location>
</feature>
<feature type="transmembrane region" description="Helical" evidence="2">
    <location>
        <begin position="23"/>
        <end position="41"/>
    </location>
</feature>
<evidence type="ECO:0000256" key="2">
    <source>
        <dbReference type="SAM" id="Phobius"/>
    </source>
</evidence>
<sequence>MKGGIYNILKARFLVNEDANRNWRFIVFVILLAIVMIANTNRYERKIFKIKALEEEVKELRSEFVDRRSELMELKLESTIEKKMLEKGIIPSSVPPVKIKVVKEEEKSWYKKLWQ</sequence>
<keyword evidence="2" id="KW-0812">Transmembrane</keyword>
<keyword evidence="2" id="KW-1133">Transmembrane helix</keyword>
<keyword evidence="4" id="KW-1185">Reference proteome</keyword>
<gene>
    <name evidence="3" type="ORF">J2X31_000425</name>
</gene>
<dbReference type="EMBL" id="JAVDVI010000001">
    <property type="protein sequence ID" value="MDR6966432.1"/>
    <property type="molecule type" value="Genomic_DNA"/>
</dbReference>
<keyword evidence="1" id="KW-0175">Coiled coil</keyword>
<evidence type="ECO:0008006" key="5">
    <source>
        <dbReference type="Google" id="ProtNLM"/>
    </source>
</evidence>
<evidence type="ECO:0000256" key="1">
    <source>
        <dbReference type="SAM" id="Coils"/>
    </source>
</evidence>
<dbReference type="RefSeq" id="WP_310024012.1">
    <property type="nucleotide sequence ID" value="NZ_JAVDVI010000001.1"/>
</dbReference>
<dbReference type="InterPro" id="IPR045755">
    <property type="entry name" value="FtsL-like"/>
</dbReference>
<comment type="caution">
    <text evidence="3">The sequence shown here is derived from an EMBL/GenBank/DDBJ whole genome shotgun (WGS) entry which is preliminary data.</text>
</comment>
<accession>A0ABU1TKU1</accession>
<evidence type="ECO:0000313" key="4">
    <source>
        <dbReference type="Proteomes" id="UP001255185"/>
    </source>
</evidence>
<protein>
    <recommendedName>
        <fullName evidence="5">S-adenosyl-methyltransferase</fullName>
    </recommendedName>
</protein>
<proteinExistence type="predicted"/>
<dbReference type="Proteomes" id="UP001255185">
    <property type="component" value="Unassembled WGS sequence"/>
</dbReference>
<reference evidence="3 4" key="1">
    <citation type="submission" date="2023-07" db="EMBL/GenBank/DDBJ databases">
        <title>Sorghum-associated microbial communities from plants grown in Nebraska, USA.</title>
        <authorList>
            <person name="Schachtman D."/>
        </authorList>
    </citation>
    <scope>NUCLEOTIDE SEQUENCE [LARGE SCALE GENOMIC DNA]</scope>
    <source>
        <strain evidence="3 4">3773</strain>
    </source>
</reference>
<dbReference type="Pfam" id="PF19579">
    <property type="entry name" value="FtsL_2"/>
    <property type="match status" value="1"/>
</dbReference>
<keyword evidence="2" id="KW-0472">Membrane</keyword>
<evidence type="ECO:0000313" key="3">
    <source>
        <dbReference type="EMBL" id="MDR6966432.1"/>
    </source>
</evidence>